<dbReference type="Proteomes" id="UP000006094">
    <property type="component" value="Chromosome"/>
</dbReference>
<organism evidence="1 2">
    <name type="scientific">Gottschalkia acidurici (strain ATCC 7906 / DSM 604 / BCRC 14475 / CIP 104303 / KCTC 5404 / NCIMB 10678 / 9a)</name>
    <name type="common">Clostridium acidurici</name>
    <dbReference type="NCBI Taxonomy" id="1128398"/>
    <lineage>
        <taxon>Bacteria</taxon>
        <taxon>Bacillati</taxon>
        <taxon>Bacillota</taxon>
        <taxon>Tissierellia</taxon>
        <taxon>Tissierellales</taxon>
        <taxon>Gottschalkiaceae</taxon>
        <taxon>Gottschalkia</taxon>
    </lineage>
</organism>
<sequence>MKRLSIISLVLVLAIAFTGCTSEELKLYNAFEKSQDITSMESSTDISFTIEAEGLSQEDQQAFEMVKNSINNSKFNVNQKVTQNKDQTIAKGQIDLGFDIGGVKSDMQIWVDSDVSGDKPKLVEVIKMPSMLMSSFGPENADKQYIVYDVEKLLSQGETPVDFSKMMNLSKDMGPKLNEFLKNYVKNFDPGFKLVESKGNSTVNGKDLSMYQVKLDDASFKKLVRSSVNYSLDNKETIEFVKEYINLVSSAMEVTDPENVLAQEEIDKELKTLQENLPKFKAEFNKFMDNFDKVKVIGDKGIVIDYGINKDGYIVYEAGSIDLSINIAEIEKAFASDENNEAPTAGIVKLGVNYKTNIKSINEKLNIEIPQTNEQNSISIEKLMELDTIEE</sequence>
<gene>
    <name evidence="1" type="ordered locus">Curi_c18690</name>
</gene>
<dbReference type="OrthoDB" id="1706091at2"/>
<dbReference type="STRING" id="1128398.Curi_c18690"/>
<evidence type="ECO:0000313" key="1">
    <source>
        <dbReference type="EMBL" id="AFS78875.1"/>
    </source>
</evidence>
<dbReference type="RefSeq" id="WP_014968011.1">
    <property type="nucleotide sequence ID" value="NC_018664.1"/>
</dbReference>
<accession>K0B1Q7</accession>
<dbReference type="AlphaFoldDB" id="K0B1Q7"/>
<reference evidence="1 2" key="1">
    <citation type="journal article" date="2012" name="PLoS ONE">
        <title>The purine-utilizing bacterium Clostridium acidurici 9a: a genome-guided metabolic reconsideration.</title>
        <authorList>
            <person name="Hartwich K."/>
            <person name="Poehlein A."/>
            <person name="Daniel R."/>
        </authorList>
    </citation>
    <scope>NUCLEOTIDE SEQUENCE [LARGE SCALE GENOMIC DNA]</scope>
    <source>
        <strain evidence="2">ATCC 7906 / DSM 604 / BCRC 14475 / CIP 104303 / KCTC 5404 / NCIMB 10678 / 9a</strain>
    </source>
</reference>
<evidence type="ECO:0008006" key="3">
    <source>
        <dbReference type="Google" id="ProtNLM"/>
    </source>
</evidence>
<dbReference type="EMBL" id="CP003326">
    <property type="protein sequence ID" value="AFS78875.1"/>
    <property type="molecule type" value="Genomic_DNA"/>
</dbReference>
<evidence type="ECO:0000313" key="2">
    <source>
        <dbReference type="Proteomes" id="UP000006094"/>
    </source>
</evidence>
<name>K0B1Q7_GOTA9</name>
<dbReference type="HOGENOM" id="CLU_036998_0_0_9"/>
<proteinExistence type="predicted"/>
<protein>
    <recommendedName>
        <fullName evidence="3">Lipoprotein</fullName>
    </recommendedName>
</protein>
<dbReference type="PROSITE" id="PS51257">
    <property type="entry name" value="PROKAR_LIPOPROTEIN"/>
    <property type="match status" value="1"/>
</dbReference>
<keyword evidence="2" id="KW-1185">Reference proteome</keyword>
<dbReference type="eggNOG" id="COG1652">
    <property type="taxonomic scope" value="Bacteria"/>
</dbReference>
<dbReference type="KEGG" id="cad:Curi_c18690"/>